<dbReference type="GeneID" id="5889421"/>
<dbReference type="PRINTS" id="PR00625">
    <property type="entry name" value="JDOMAIN"/>
</dbReference>
<dbReference type="FunCoup" id="A9UVD0">
    <property type="interactions" value="931"/>
</dbReference>
<dbReference type="PROSITE" id="PS50076">
    <property type="entry name" value="DNAJ_2"/>
    <property type="match status" value="1"/>
</dbReference>
<dbReference type="InterPro" id="IPR018253">
    <property type="entry name" value="DnaJ_domain_CS"/>
</dbReference>
<dbReference type="Pfam" id="PF23302">
    <property type="entry name" value="HTH_DNAJC9"/>
    <property type="match status" value="1"/>
</dbReference>
<sequence length="193" mass="22398">MGLMDDVRQAFGASSLYEVFELTKTCTSNQIKKAYFKQARKWHPDKADASQRETATTHFQILSRVHAVLSDEEKRKLYDETGAIDDGQLDFGDDFDWEAYWRQLYPKITRESLDNFASKYRHSKEEASDLKKAYLQCQGDIGCIFEHVPLSSVIEDEERFTATINQWIKAGEVEAFPTFVNEPAKKRAKRLRK</sequence>
<keyword evidence="4" id="KW-1185">Reference proteome</keyword>
<dbReference type="AlphaFoldDB" id="A9UVD0"/>
<dbReference type="PANTHER" id="PTHR44144">
    <property type="entry name" value="DNAJ HOMOLOG SUBFAMILY C MEMBER 9"/>
    <property type="match status" value="1"/>
</dbReference>
<dbReference type="GO" id="GO:0005634">
    <property type="term" value="C:nucleus"/>
    <property type="evidence" value="ECO:0000318"/>
    <property type="project" value="GO_Central"/>
</dbReference>
<dbReference type="RefSeq" id="XP_001744169.1">
    <property type="nucleotide sequence ID" value="XM_001744117.1"/>
</dbReference>
<dbReference type="CDD" id="cd06257">
    <property type="entry name" value="DnaJ"/>
    <property type="match status" value="1"/>
</dbReference>
<dbReference type="eggNOG" id="KOG0719">
    <property type="taxonomic scope" value="Eukaryota"/>
</dbReference>
<proteinExistence type="predicted"/>
<evidence type="ECO:0000259" key="2">
    <source>
        <dbReference type="PROSITE" id="PS50076"/>
    </source>
</evidence>
<reference evidence="3 4" key="1">
    <citation type="journal article" date="2008" name="Nature">
        <title>The genome of the choanoflagellate Monosiga brevicollis and the origin of metazoans.</title>
        <authorList>
            <consortium name="JGI Sequencing"/>
            <person name="King N."/>
            <person name="Westbrook M.J."/>
            <person name="Young S.L."/>
            <person name="Kuo A."/>
            <person name="Abedin M."/>
            <person name="Chapman J."/>
            <person name="Fairclough S."/>
            <person name="Hellsten U."/>
            <person name="Isogai Y."/>
            <person name="Letunic I."/>
            <person name="Marr M."/>
            <person name="Pincus D."/>
            <person name="Putnam N."/>
            <person name="Rokas A."/>
            <person name="Wright K.J."/>
            <person name="Zuzow R."/>
            <person name="Dirks W."/>
            <person name="Good M."/>
            <person name="Goodstein D."/>
            <person name="Lemons D."/>
            <person name="Li W."/>
            <person name="Lyons J.B."/>
            <person name="Morris A."/>
            <person name="Nichols S."/>
            <person name="Richter D.J."/>
            <person name="Salamov A."/>
            <person name="Bork P."/>
            <person name="Lim W.A."/>
            <person name="Manning G."/>
            <person name="Miller W.T."/>
            <person name="McGinnis W."/>
            <person name="Shapiro H."/>
            <person name="Tjian R."/>
            <person name="Grigoriev I.V."/>
            <person name="Rokhsar D."/>
        </authorList>
    </citation>
    <scope>NUCLEOTIDE SEQUENCE [LARGE SCALE GENOMIC DNA]</scope>
    <source>
        <strain evidence="4">MX1 / ATCC 50154</strain>
    </source>
</reference>
<name>A9UVD0_MONBE</name>
<accession>A9UVD0</accession>
<dbReference type="GO" id="GO:0031072">
    <property type="term" value="F:heat shock protein binding"/>
    <property type="evidence" value="ECO:0000318"/>
    <property type="project" value="GO_Central"/>
</dbReference>
<dbReference type="InterPro" id="IPR036869">
    <property type="entry name" value="J_dom_sf"/>
</dbReference>
<organism evidence="3 4">
    <name type="scientific">Monosiga brevicollis</name>
    <name type="common">Choanoflagellate</name>
    <dbReference type="NCBI Taxonomy" id="81824"/>
    <lineage>
        <taxon>Eukaryota</taxon>
        <taxon>Choanoflagellata</taxon>
        <taxon>Craspedida</taxon>
        <taxon>Salpingoecidae</taxon>
        <taxon>Monosiga</taxon>
    </lineage>
</organism>
<dbReference type="Pfam" id="PF00226">
    <property type="entry name" value="DnaJ"/>
    <property type="match status" value="1"/>
</dbReference>
<keyword evidence="1" id="KW-0597">Phosphoprotein</keyword>
<dbReference type="GO" id="GO:0005737">
    <property type="term" value="C:cytoplasm"/>
    <property type="evidence" value="ECO:0000318"/>
    <property type="project" value="GO_Central"/>
</dbReference>
<dbReference type="InterPro" id="IPR056453">
    <property type="entry name" value="HTH_DNAJC9"/>
</dbReference>
<dbReference type="Gene3D" id="1.10.287.110">
    <property type="entry name" value="DnaJ domain"/>
    <property type="match status" value="1"/>
</dbReference>
<dbReference type="STRING" id="81824.A9UVD0"/>
<dbReference type="EMBL" id="CH991546">
    <property type="protein sequence ID" value="EDQ90872.1"/>
    <property type="molecule type" value="Genomic_DNA"/>
</dbReference>
<dbReference type="FunFam" id="1.10.287.110:FF:000035">
    <property type="entry name" value="DnaJ homolog subfamily C member 9"/>
    <property type="match status" value="1"/>
</dbReference>
<dbReference type="InterPro" id="IPR052594">
    <property type="entry name" value="J_domain-containing_protein"/>
</dbReference>
<dbReference type="OMA" id="TINQWIK"/>
<dbReference type="KEGG" id="mbr:MONBRDRAFT_2825"/>
<dbReference type="SMART" id="SM00271">
    <property type="entry name" value="DnaJ"/>
    <property type="match status" value="1"/>
</dbReference>
<dbReference type="PROSITE" id="PS00636">
    <property type="entry name" value="DNAJ_1"/>
    <property type="match status" value="1"/>
</dbReference>
<dbReference type="InterPro" id="IPR001623">
    <property type="entry name" value="DnaJ_domain"/>
</dbReference>
<feature type="non-terminal residue" evidence="3">
    <location>
        <position position="193"/>
    </location>
</feature>
<evidence type="ECO:0000313" key="3">
    <source>
        <dbReference type="EMBL" id="EDQ90872.1"/>
    </source>
</evidence>
<dbReference type="PANTHER" id="PTHR44144:SF1">
    <property type="entry name" value="DNAJ HOMOLOG SUBFAMILY C MEMBER 9"/>
    <property type="match status" value="1"/>
</dbReference>
<protein>
    <recommendedName>
        <fullName evidence="2">J domain-containing protein</fullName>
    </recommendedName>
</protein>
<evidence type="ECO:0000313" key="4">
    <source>
        <dbReference type="Proteomes" id="UP000001357"/>
    </source>
</evidence>
<dbReference type="SUPFAM" id="SSF46565">
    <property type="entry name" value="Chaperone J-domain"/>
    <property type="match status" value="1"/>
</dbReference>
<gene>
    <name evidence="3" type="ORF">MONBRDRAFT_2825</name>
</gene>
<feature type="domain" description="J" evidence="2">
    <location>
        <begin position="15"/>
        <end position="82"/>
    </location>
</feature>
<dbReference type="InParanoid" id="A9UVD0"/>
<evidence type="ECO:0000256" key="1">
    <source>
        <dbReference type="ARBA" id="ARBA00022553"/>
    </source>
</evidence>
<dbReference type="Proteomes" id="UP000001357">
    <property type="component" value="Unassembled WGS sequence"/>
</dbReference>